<dbReference type="AlphaFoldDB" id="A0A151SM46"/>
<dbReference type="SUPFAM" id="SSF56672">
    <property type="entry name" value="DNA/RNA polymerases"/>
    <property type="match status" value="1"/>
</dbReference>
<name>A0A151SM46_CAJCA</name>
<evidence type="ECO:0000313" key="2">
    <source>
        <dbReference type="EMBL" id="KYP55858.1"/>
    </source>
</evidence>
<protein>
    <submittedName>
        <fullName evidence="2">Transposon Ty3-I Gag-Pol polyprotein</fullName>
    </submittedName>
</protein>
<dbReference type="Gene3D" id="3.10.10.10">
    <property type="entry name" value="HIV Type 1 Reverse Transcriptase, subunit A, domain 1"/>
    <property type="match status" value="1"/>
</dbReference>
<feature type="domain" description="Reverse transcriptase" evidence="1">
    <location>
        <begin position="7"/>
        <end position="105"/>
    </location>
</feature>
<dbReference type="InterPro" id="IPR043502">
    <property type="entry name" value="DNA/RNA_pol_sf"/>
</dbReference>
<dbReference type="InterPro" id="IPR043128">
    <property type="entry name" value="Rev_trsase/Diguanyl_cyclase"/>
</dbReference>
<evidence type="ECO:0000259" key="1">
    <source>
        <dbReference type="Pfam" id="PF00078"/>
    </source>
</evidence>
<dbReference type="Gene3D" id="3.30.70.270">
    <property type="match status" value="1"/>
</dbReference>
<dbReference type="EMBL" id="CM003613">
    <property type="protein sequence ID" value="KYP55858.1"/>
    <property type="molecule type" value="Genomic_DNA"/>
</dbReference>
<gene>
    <name evidence="2" type="ORF">KK1_002083</name>
</gene>
<reference evidence="2 3" key="1">
    <citation type="journal article" date="2012" name="Nat. Biotechnol.">
        <title>Draft genome sequence of pigeonpea (Cajanus cajan), an orphan legume crop of resource-poor farmers.</title>
        <authorList>
            <person name="Varshney R.K."/>
            <person name="Chen W."/>
            <person name="Li Y."/>
            <person name="Bharti A.K."/>
            <person name="Saxena R.K."/>
            <person name="Schlueter J.A."/>
            <person name="Donoghue M.T."/>
            <person name="Azam S."/>
            <person name="Fan G."/>
            <person name="Whaley A.M."/>
            <person name="Farmer A.D."/>
            <person name="Sheridan J."/>
            <person name="Iwata A."/>
            <person name="Tuteja R."/>
            <person name="Penmetsa R.V."/>
            <person name="Wu W."/>
            <person name="Upadhyaya H.D."/>
            <person name="Yang S.P."/>
            <person name="Shah T."/>
            <person name="Saxena K.B."/>
            <person name="Michael T."/>
            <person name="McCombie W.R."/>
            <person name="Yang B."/>
            <person name="Zhang G."/>
            <person name="Yang H."/>
            <person name="Wang J."/>
            <person name="Spillane C."/>
            <person name="Cook D.R."/>
            <person name="May G.D."/>
            <person name="Xu X."/>
            <person name="Jackson S.A."/>
        </authorList>
    </citation>
    <scope>NUCLEOTIDE SEQUENCE [LARGE SCALE GENOMIC DNA]</scope>
    <source>
        <strain evidence="3">cv. Asha</strain>
    </source>
</reference>
<dbReference type="Proteomes" id="UP000075243">
    <property type="component" value="Chromosome 11"/>
</dbReference>
<evidence type="ECO:0000313" key="3">
    <source>
        <dbReference type="Proteomes" id="UP000075243"/>
    </source>
</evidence>
<dbReference type="Pfam" id="PF00078">
    <property type="entry name" value="RVT_1"/>
    <property type="match status" value="1"/>
</dbReference>
<dbReference type="PANTHER" id="PTHR24559">
    <property type="entry name" value="TRANSPOSON TY3-I GAG-POL POLYPROTEIN"/>
    <property type="match status" value="1"/>
</dbReference>
<dbReference type="CDD" id="cd01647">
    <property type="entry name" value="RT_LTR"/>
    <property type="match status" value="1"/>
</dbReference>
<organism evidence="2 3">
    <name type="scientific">Cajanus cajan</name>
    <name type="common">Pigeon pea</name>
    <name type="synonym">Cajanus indicus</name>
    <dbReference type="NCBI Taxonomy" id="3821"/>
    <lineage>
        <taxon>Eukaryota</taxon>
        <taxon>Viridiplantae</taxon>
        <taxon>Streptophyta</taxon>
        <taxon>Embryophyta</taxon>
        <taxon>Tracheophyta</taxon>
        <taxon>Spermatophyta</taxon>
        <taxon>Magnoliopsida</taxon>
        <taxon>eudicotyledons</taxon>
        <taxon>Gunneridae</taxon>
        <taxon>Pentapetalae</taxon>
        <taxon>rosids</taxon>
        <taxon>fabids</taxon>
        <taxon>Fabales</taxon>
        <taxon>Fabaceae</taxon>
        <taxon>Papilionoideae</taxon>
        <taxon>50 kb inversion clade</taxon>
        <taxon>NPAAA clade</taxon>
        <taxon>indigoferoid/millettioid clade</taxon>
        <taxon>Phaseoleae</taxon>
        <taxon>Cajanus</taxon>
    </lineage>
</organism>
<dbReference type="InterPro" id="IPR053134">
    <property type="entry name" value="RNA-dir_DNA_polymerase"/>
</dbReference>
<dbReference type="PANTHER" id="PTHR24559:SF430">
    <property type="entry name" value="RNA-DIRECTED DNA POLYMERASE"/>
    <property type="match status" value="1"/>
</dbReference>
<proteinExistence type="predicted"/>
<sequence length="105" mass="12118">MANVVMVKKPNGKWRMCTNYTNLNKACPKDVFPLPNIDRLVDSASEHKILTFLHAYSGYNQICMHPRDEKKTAFITDSANYCYRVMSFGLKNTGATYQRLMDKVF</sequence>
<dbReference type="Gramene" id="C.cajan_02033.t">
    <property type="protein sequence ID" value="C.cajan_02033.t.cds1"/>
    <property type="gene ID" value="C.cajan_02033"/>
</dbReference>
<dbReference type="InterPro" id="IPR000477">
    <property type="entry name" value="RT_dom"/>
</dbReference>
<keyword evidence="3" id="KW-1185">Reference proteome</keyword>
<accession>A0A151SM46</accession>